<evidence type="ECO:0000256" key="1">
    <source>
        <dbReference type="SAM" id="Coils"/>
    </source>
</evidence>
<dbReference type="Gene3D" id="3.40.50.300">
    <property type="entry name" value="P-loop containing nucleotide triphosphate hydrolases"/>
    <property type="match status" value="1"/>
</dbReference>
<evidence type="ECO:0000313" key="5">
    <source>
        <dbReference type="Proteomes" id="UP000825890"/>
    </source>
</evidence>
<sequence>MKRSYEEIIEDDVPEDLIAEQCDDMVPPHDVNKEEYPSSPYFSQQYGDLIEGTNAIVRMLEKPLMEKEVRIALVGDMKAGKSSVINSILSLGMIARQGDAGSSCTWVVQEYGGLFPDQEKLFAAQVFFFTQDEQHEIIRNLVSDYFRACNKEEEAVEGPKNNEQAVEDFAIKRTVITAFRALFVKHNDFATISAADDFLSSATSEDDEHIVETLCDWADELMAECLTDQACISVDAATTQTLLWHLAPYMTTVEERDGEPNPSLWPLVSHIKFGLDVPLLKHNITLVDLPGLSDANKTRVDNAMKHLQLCTHYMVVAEIGRADDDKFIRDALKRGHSTRGDSRTILVLTHADTIDDETEVKGTGKDFQTLKTLKSEMKELERKKAEIMLRMKRVRGVDKFELSEQRDEIVIEIRRRAMQHRERRIRMRSHTVCRGMQDLYAELTSDPVKLPVFCVGNAAYKKHQAGYAVDEPPTLSVDGTSIPALRKHLLLAPAEAKLNEARHLVATQLPTLLSCFKMYVSKTHLDRKDEVESVIIEPQTRIPSVVAEIFQGFNKQIEEEILDKIHDEEFNWACEAQDLLQGWAKSYSTQQHLALLKRYGHKKGRGKNAVDTSWTGELVSLRSANVRRFFDDFMRKVNDAPKDITKQLYRLLANAMTKIKSDPQVKLMALQPYLEYLFQEKGNIGTFVEKSVRVLRRDLGNVVGAVTGDNADNHIVIAMRPIYDHAQSIKGKLGTPKDRTHVFETDVIKIDNGVWMKAHGLIKHQLAEILRKHEAVLLGASDSFFKGLQAKFHVMCSTKEVDDPQEIQLREKLQKMLILATEKLETEVKPAAEALFDAK</sequence>
<dbReference type="AlphaFoldDB" id="A0A9P3F7T0"/>
<dbReference type="RefSeq" id="XP_044651495.1">
    <property type="nucleotide sequence ID" value="XM_044795560.1"/>
</dbReference>
<keyword evidence="1" id="KW-0175">Coiled coil</keyword>
<evidence type="ECO:0000259" key="2">
    <source>
        <dbReference type="Pfam" id="PF00350"/>
    </source>
</evidence>
<proteinExistence type="predicted"/>
<dbReference type="InterPro" id="IPR045063">
    <property type="entry name" value="Dynamin_N"/>
</dbReference>
<feature type="coiled-coil region" evidence="1">
    <location>
        <begin position="370"/>
        <end position="397"/>
    </location>
</feature>
<dbReference type="OrthoDB" id="5427350at2759"/>
<dbReference type="PANTHER" id="PTHR36681">
    <property type="entry name" value="NUCLEAR GTPASE, GERMINAL CENTER-ASSOCIATED, TANDEM DUPLICATE 3"/>
    <property type="match status" value="1"/>
</dbReference>
<gene>
    <name evidence="4" type="ORF">CKM354_000047100</name>
</gene>
<organism evidence="4 5">
    <name type="scientific">Cercospora kikuchii</name>
    <dbReference type="NCBI Taxonomy" id="84275"/>
    <lineage>
        <taxon>Eukaryota</taxon>
        <taxon>Fungi</taxon>
        <taxon>Dikarya</taxon>
        <taxon>Ascomycota</taxon>
        <taxon>Pezizomycotina</taxon>
        <taxon>Dothideomycetes</taxon>
        <taxon>Dothideomycetidae</taxon>
        <taxon>Mycosphaerellales</taxon>
        <taxon>Mycosphaerellaceae</taxon>
        <taxon>Cercospora</taxon>
    </lineage>
</organism>
<evidence type="ECO:0000313" key="4">
    <source>
        <dbReference type="EMBL" id="GIZ37008.1"/>
    </source>
</evidence>
<accession>A0A9P3F7T0</accession>
<protein>
    <submittedName>
        <fullName evidence="4">Uncharacterized protein</fullName>
    </submittedName>
</protein>
<dbReference type="GeneID" id="68286046"/>
<reference evidence="4 5" key="1">
    <citation type="submission" date="2021-01" db="EMBL/GenBank/DDBJ databases">
        <title>Cercospora kikuchii MAFF 305040 whole genome shotgun sequence.</title>
        <authorList>
            <person name="Kashiwa T."/>
            <person name="Suzuki T."/>
        </authorList>
    </citation>
    <scope>NUCLEOTIDE SEQUENCE [LARGE SCALE GENOMIC DNA]</scope>
    <source>
        <strain evidence="4 5">MAFF 305040</strain>
    </source>
</reference>
<evidence type="ECO:0000259" key="3">
    <source>
        <dbReference type="Pfam" id="PF24564"/>
    </source>
</evidence>
<dbReference type="Pfam" id="PF00350">
    <property type="entry name" value="Dynamin_N"/>
    <property type="match status" value="1"/>
</dbReference>
<dbReference type="Proteomes" id="UP000825890">
    <property type="component" value="Unassembled WGS sequence"/>
</dbReference>
<name>A0A9P3F7T0_9PEZI</name>
<feature type="domain" description="Dynamin N-terminal" evidence="2">
    <location>
        <begin position="71"/>
        <end position="349"/>
    </location>
</feature>
<feature type="domain" description="DUF7605" evidence="3">
    <location>
        <begin position="571"/>
        <end position="732"/>
    </location>
</feature>
<dbReference type="InterPro" id="IPR056024">
    <property type="entry name" value="DUF7605"/>
</dbReference>
<keyword evidence="5" id="KW-1185">Reference proteome</keyword>
<dbReference type="Pfam" id="PF24564">
    <property type="entry name" value="DUF7605"/>
    <property type="match status" value="1"/>
</dbReference>
<comment type="caution">
    <text evidence="4">The sequence shown here is derived from an EMBL/GenBank/DDBJ whole genome shotgun (WGS) entry which is preliminary data.</text>
</comment>
<dbReference type="SUPFAM" id="SSF52540">
    <property type="entry name" value="P-loop containing nucleoside triphosphate hydrolases"/>
    <property type="match status" value="1"/>
</dbReference>
<dbReference type="EMBL" id="BOLY01000001">
    <property type="protein sequence ID" value="GIZ37008.1"/>
    <property type="molecule type" value="Genomic_DNA"/>
</dbReference>
<dbReference type="InterPro" id="IPR027417">
    <property type="entry name" value="P-loop_NTPase"/>
</dbReference>
<dbReference type="PANTHER" id="PTHR36681:SF3">
    <property type="entry name" value="NUCLEAR GTPASE, GERMINAL CENTER-ASSOCIATED, TANDEM DUPLICATE 3"/>
    <property type="match status" value="1"/>
</dbReference>